<dbReference type="InterPro" id="IPR017582">
    <property type="entry name" value="SelU"/>
</dbReference>
<name>A0ABV0GIT0_9BURK</name>
<dbReference type="Gene3D" id="3.40.250.10">
    <property type="entry name" value="Rhodanese-like domain"/>
    <property type="match status" value="1"/>
</dbReference>
<reference evidence="3 4" key="1">
    <citation type="submission" date="2024-05" db="EMBL/GenBank/DDBJ databases">
        <title>Roseateles sp. 2.12 16S ribosomal RNA gene Genome sequencing and assembly.</title>
        <authorList>
            <person name="Woo H."/>
        </authorList>
    </citation>
    <scope>NUCLEOTIDE SEQUENCE [LARGE SCALE GENOMIC DNA]</scope>
    <source>
        <strain evidence="3 4">2.12</strain>
    </source>
</reference>
<evidence type="ECO:0000259" key="2">
    <source>
        <dbReference type="PROSITE" id="PS50206"/>
    </source>
</evidence>
<proteinExistence type="predicted"/>
<sequence length="350" mass="38749">MSRPRPITPERIHEFDSLIDARSPSEFALDHIPGAVNCPVLDDDERRIVGTLYKQQGTFEAKRVGGAMVAAQLARHLRESFADKPKSWRPLVYCWRGGMRSGTMVQWLRLVGWDAQQLHGGYKAFRAHVMERIATLAPQLKLQVVCGPTGSAKTALLQALRTEGAQVLDLEALARHKGSILGRWPGQEQPSQKAFETALAQALLGFDLARPVFVEAESRKIGRLMLPDAVLDALRGADCIAIEAPLHARLAYLLQDYAYLGKDGEELASLLGQLNANTGLHAKEAIARWQAWARAGQLAPLFEALMTEHYDPLYARSQRSNFLRLAQARPLALPRLEAQDLALAARQLMA</sequence>
<dbReference type="NCBIfam" id="NF008752">
    <property type="entry name" value="PRK11784.1-4"/>
    <property type="match status" value="1"/>
</dbReference>
<evidence type="ECO:0000313" key="4">
    <source>
        <dbReference type="Proteomes" id="UP001462640"/>
    </source>
</evidence>
<dbReference type="PANTHER" id="PTHR30401">
    <property type="entry name" value="TRNA 2-SELENOURIDINE SYNTHASE"/>
    <property type="match status" value="1"/>
</dbReference>
<dbReference type="InterPro" id="IPR036873">
    <property type="entry name" value="Rhodanese-like_dom_sf"/>
</dbReference>
<comment type="caution">
    <text evidence="3">The sequence shown here is derived from an EMBL/GenBank/DDBJ whole genome shotgun (WGS) entry which is preliminary data.</text>
</comment>
<dbReference type="Pfam" id="PF00581">
    <property type="entry name" value="Rhodanese"/>
    <property type="match status" value="1"/>
</dbReference>
<dbReference type="SUPFAM" id="SSF52821">
    <property type="entry name" value="Rhodanese/Cell cycle control phosphatase"/>
    <property type="match status" value="1"/>
</dbReference>
<keyword evidence="3" id="KW-0808">Transferase</keyword>
<dbReference type="EMBL" id="JBDPZC010000010">
    <property type="protein sequence ID" value="MEO3714973.1"/>
    <property type="molecule type" value="Genomic_DNA"/>
</dbReference>
<dbReference type="SMART" id="SM00450">
    <property type="entry name" value="RHOD"/>
    <property type="match status" value="1"/>
</dbReference>
<dbReference type="RefSeq" id="WP_347612157.1">
    <property type="nucleotide sequence ID" value="NZ_JBDPZC010000010.1"/>
</dbReference>
<accession>A0ABV0GIT0</accession>
<evidence type="ECO:0000313" key="3">
    <source>
        <dbReference type="EMBL" id="MEO3714973.1"/>
    </source>
</evidence>
<dbReference type="NCBIfam" id="TIGR03167">
    <property type="entry name" value="tRNA_sel_U_synt"/>
    <property type="match status" value="1"/>
</dbReference>
<gene>
    <name evidence="3" type="primary">mnmH</name>
    <name evidence="3" type="ORF">ABDJ40_19565</name>
</gene>
<dbReference type="NCBIfam" id="NF008750">
    <property type="entry name" value="PRK11784.1-2"/>
    <property type="match status" value="1"/>
</dbReference>
<dbReference type="PROSITE" id="PS50206">
    <property type="entry name" value="RHODANESE_3"/>
    <property type="match status" value="1"/>
</dbReference>
<keyword evidence="4" id="KW-1185">Reference proteome</keyword>
<dbReference type="InterPro" id="IPR001763">
    <property type="entry name" value="Rhodanese-like_dom"/>
</dbReference>
<dbReference type="InterPro" id="IPR058840">
    <property type="entry name" value="AAA_SelU"/>
</dbReference>
<organism evidence="3 4">
    <name type="scientific">Roseateles flavus</name>
    <dbReference type="NCBI Taxonomy" id="3149041"/>
    <lineage>
        <taxon>Bacteria</taxon>
        <taxon>Pseudomonadati</taxon>
        <taxon>Pseudomonadota</taxon>
        <taxon>Betaproteobacteria</taxon>
        <taxon>Burkholderiales</taxon>
        <taxon>Sphaerotilaceae</taxon>
        <taxon>Roseateles</taxon>
    </lineage>
</organism>
<dbReference type="PANTHER" id="PTHR30401:SF0">
    <property type="entry name" value="TRNA 2-SELENOURIDINE SYNTHASE"/>
    <property type="match status" value="1"/>
</dbReference>
<dbReference type="GO" id="GO:0016740">
    <property type="term" value="F:transferase activity"/>
    <property type="evidence" value="ECO:0007669"/>
    <property type="project" value="UniProtKB-KW"/>
</dbReference>
<dbReference type="Pfam" id="PF26341">
    <property type="entry name" value="AAA_SelU"/>
    <property type="match status" value="1"/>
</dbReference>
<evidence type="ECO:0000256" key="1">
    <source>
        <dbReference type="ARBA" id="ARBA00023266"/>
    </source>
</evidence>
<dbReference type="Proteomes" id="UP001462640">
    <property type="component" value="Unassembled WGS sequence"/>
</dbReference>
<feature type="domain" description="Rhodanese" evidence="2">
    <location>
        <begin position="18"/>
        <end position="134"/>
    </location>
</feature>
<protein>
    <submittedName>
        <fullName evidence="3">tRNA 2-selenouridine(34) synthase MnmH</fullName>
        <ecNumber evidence="3">2.5.1.-</ecNumber>
    </submittedName>
</protein>
<keyword evidence="1" id="KW-0711">Selenium</keyword>
<dbReference type="EC" id="2.5.1.-" evidence="3"/>